<evidence type="ECO:0000313" key="20">
    <source>
        <dbReference type="Proteomes" id="UP000320314"/>
    </source>
</evidence>
<keyword evidence="9" id="KW-0234">DNA repair</keyword>
<dbReference type="GO" id="GO:0033202">
    <property type="term" value="C:DNA helicase complex"/>
    <property type="evidence" value="ECO:0007669"/>
    <property type="project" value="TreeGrafter"/>
</dbReference>
<evidence type="ECO:0000259" key="17">
    <source>
        <dbReference type="PROSITE" id="PS51198"/>
    </source>
</evidence>
<comment type="catalytic activity">
    <reaction evidence="11">
        <text>Couples ATP hydrolysis with the unwinding of duplex DNA by translocating in the 3'-5' direction.</text>
        <dbReference type="EC" id="5.6.2.4"/>
    </reaction>
</comment>
<evidence type="ECO:0000256" key="11">
    <source>
        <dbReference type="ARBA" id="ARBA00034617"/>
    </source>
</evidence>
<dbReference type="InterPro" id="IPR011335">
    <property type="entry name" value="Restrct_endonuc-II-like"/>
</dbReference>
<reference evidence="19 20" key="1">
    <citation type="submission" date="2019-06" db="EMBL/GenBank/DDBJ databases">
        <authorList>
            <person name="Li M."/>
        </authorList>
    </citation>
    <scope>NUCLEOTIDE SEQUENCE [LARGE SCALE GENOMIC DNA]</scope>
    <source>
        <strain evidence="19 20">BGMRC6574</strain>
    </source>
</reference>
<dbReference type="InterPro" id="IPR038726">
    <property type="entry name" value="PDDEXK_AddAB-type"/>
</dbReference>
<dbReference type="Gene3D" id="1.10.486.10">
    <property type="entry name" value="PCRA, domain 4"/>
    <property type="match status" value="1"/>
</dbReference>
<dbReference type="EC" id="5.6.2.4" evidence="12"/>
<dbReference type="PROSITE" id="PS51217">
    <property type="entry name" value="UVRD_HELICASE_CTER"/>
    <property type="match status" value="1"/>
</dbReference>
<evidence type="ECO:0000256" key="2">
    <source>
        <dbReference type="ARBA" id="ARBA00022741"/>
    </source>
</evidence>
<evidence type="ECO:0000256" key="5">
    <source>
        <dbReference type="ARBA" id="ARBA00022806"/>
    </source>
</evidence>
<gene>
    <name evidence="19" type="primary">addA</name>
    <name evidence="19" type="ORF">FJU11_09635</name>
</gene>
<keyword evidence="4 15" id="KW-0378">Hydrolase</keyword>
<dbReference type="AlphaFoldDB" id="A0A506U4L4"/>
<keyword evidence="10" id="KW-0413">Isomerase</keyword>
<keyword evidence="5 15" id="KW-0347">Helicase</keyword>
<accession>A0A506U4L4</accession>
<dbReference type="InterPro" id="IPR014017">
    <property type="entry name" value="DNA_helicase_UvrD-like_C"/>
</dbReference>
<dbReference type="InterPro" id="IPR014151">
    <property type="entry name" value="DNA_helicase_AddA"/>
</dbReference>
<proteinExistence type="predicted"/>
<evidence type="ECO:0000256" key="1">
    <source>
        <dbReference type="ARBA" id="ARBA00022722"/>
    </source>
</evidence>
<dbReference type="GO" id="GO:0003677">
    <property type="term" value="F:DNA binding"/>
    <property type="evidence" value="ECO:0007669"/>
    <property type="project" value="UniProtKB-KW"/>
</dbReference>
<name>A0A506U4L4_9HYPH</name>
<dbReference type="NCBIfam" id="TIGR02784">
    <property type="entry name" value="addA_alphas"/>
    <property type="match status" value="1"/>
</dbReference>
<dbReference type="Pfam" id="PF13361">
    <property type="entry name" value="UvrD_C"/>
    <property type="match status" value="1"/>
</dbReference>
<dbReference type="OrthoDB" id="9810135at2"/>
<sequence length="1176" mass="128435">MTDETIPLVDRVAAEQARASDPFVSAWVSANAGSGKTHVLSQRVIRLLLEGCRPSAILCLTYTKAAAAEMANRVFARLSEWTRLDDETLAERISAVEGRTPGPERLLVARRLFAHALETPGGLKIQTIHAFCESLLHQFPLEANVAGHFEVLDEPAAAALLAEARRTLLTAAAGDEDAALAGALDTVLEAGEETGLENLLTLVVANREPIRRFLGFAEQHGGASAVLGHAFDLEPEDDIASIAAAAWPLDGLAGQTLEAYHAAANSQKAKKALEFSDALRAVERAAPSERWRMLEEILLTSVGEPRKLSQVTPKGVLEAMPDAEEMVERAQAHFLFIRDRLARLGTLRVTTAALTLAHRLDHEYERLKRERGRLDFDDLVNRTGALLDRAGAGAWVHYKLDQGIDHILVDEAQDTSPAQWRVIRALSDDFFSGAGARGSHRTLFAVGDEKQSIYSFQGARPERFDAERRDVERRVGEAGMRFEPVRLHVSFRSTADVLATVDHVFAHQDSRRGLGETDAIVHETSRQRHPGSVDVWEMIHKEPAEEKESWLVPFDAEHASAPPAKLARRVATTLADWIGRRTIVDDGKTRTVRPGDVLVLVRKRDAFVQALSRELKERVNVPVAGADRLKLAEHIAVQDLAALARVMLLPQDDLSLAAVLKSPLFSLTEEDLYTLAGERRDGESVYTALARHAADERPPFAQIHAQLEAWRGLVDRLPVFEFFARILAEGGRARMLARLGNEASDVLDAFLSFALDHEGATVLPGMQAFLAVLETDSPEIKREMDKGRDEVRIMTVHAAKGLEAPVVFLVDSGGDAVHTSHLPALRALPLEDRYGAAAPPAFVWVPGKAYENTLTTALRDAIRAAGEEEYRRLLYVALTRAADRLVVCGYQNPDDPKYRFWQGMVWEALSGEAVSAEPTTYTAGAESWSGLRFALSAAREADAPEAPTPEPAPPPPEALARPVPAPKRLPRPLSPSGASALIDGDEPEPPPASPLTAAAPVPSAGLERGRLVHRLLQVLPSLPADERSEAAERYMARAWPTRTAEERTAVIAPVLAILRDAAFAPVFARGSRAEISIMGTLSLAGRDHAVSGRIDRLSVDGDRVLIVDYKTNRPPHTHIETVPEAYKAQLAIYREILRPLYPEKRIEAALLFTEAPMLLPLEAGEMDAALAALAAP</sequence>
<comment type="catalytic activity">
    <reaction evidence="14">
        <text>ATP + H2O = ADP + phosphate + H(+)</text>
        <dbReference type="Rhea" id="RHEA:13065"/>
        <dbReference type="ChEBI" id="CHEBI:15377"/>
        <dbReference type="ChEBI" id="CHEBI:15378"/>
        <dbReference type="ChEBI" id="CHEBI:30616"/>
        <dbReference type="ChEBI" id="CHEBI:43474"/>
        <dbReference type="ChEBI" id="CHEBI:456216"/>
        <dbReference type="EC" id="5.6.2.4"/>
    </reaction>
</comment>
<dbReference type="EMBL" id="VHLH01000015">
    <property type="protein sequence ID" value="TPW28398.1"/>
    <property type="molecule type" value="Genomic_DNA"/>
</dbReference>
<keyword evidence="7 15" id="KW-0067">ATP-binding</keyword>
<dbReference type="GO" id="GO:0005829">
    <property type="term" value="C:cytosol"/>
    <property type="evidence" value="ECO:0007669"/>
    <property type="project" value="TreeGrafter"/>
</dbReference>
<feature type="region of interest" description="Disordered" evidence="16">
    <location>
        <begin position="938"/>
        <end position="1000"/>
    </location>
</feature>
<feature type="domain" description="UvrD-like helicase C-terminal" evidence="18">
    <location>
        <begin position="528"/>
        <end position="801"/>
    </location>
</feature>
<organism evidence="19 20">
    <name type="scientific">Pararhizobium mangrovi</name>
    <dbReference type="NCBI Taxonomy" id="2590452"/>
    <lineage>
        <taxon>Bacteria</taxon>
        <taxon>Pseudomonadati</taxon>
        <taxon>Pseudomonadota</taxon>
        <taxon>Alphaproteobacteria</taxon>
        <taxon>Hyphomicrobiales</taxon>
        <taxon>Rhizobiaceae</taxon>
        <taxon>Rhizobium/Agrobacterium group</taxon>
        <taxon>Pararhizobium</taxon>
    </lineage>
</organism>
<dbReference type="Pfam" id="PF12705">
    <property type="entry name" value="PDDEXK_1"/>
    <property type="match status" value="1"/>
</dbReference>
<keyword evidence="6" id="KW-0269">Exonuclease</keyword>
<dbReference type="RefSeq" id="WP_141166829.1">
    <property type="nucleotide sequence ID" value="NZ_VHLH01000015.1"/>
</dbReference>
<dbReference type="GO" id="GO:0004527">
    <property type="term" value="F:exonuclease activity"/>
    <property type="evidence" value="ECO:0007669"/>
    <property type="project" value="UniProtKB-KW"/>
</dbReference>
<evidence type="ECO:0000256" key="7">
    <source>
        <dbReference type="ARBA" id="ARBA00022840"/>
    </source>
</evidence>
<dbReference type="InterPro" id="IPR000212">
    <property type="entry name" value="DNA_helicase_UvrD/REP"/>
</dbReference>
<evidence type="ECO:0000256" key="12">
    <source>
        <dbReference type="ARBA" id="ARBA00034808"/>
    </source>
</evidence>
<dbReference type="SUPFAM" id="SSF52540">
    <property type="entry name" value="P-loop containing nucleoside triphosphate hydrolases"/>
    <property type="match status" value="1"/>
</dbReference>
<evidence type="ECO:0000256" key="4">
    <source>
        <dbReference type="ARBA" id="ARBA00022801"/>
    </source>
</evidence>
<evidence type="ECO:0000313" key="19">
    <source>
        <dbReference type="EMBL" id="TPW28398.1"/>
    </source>
</evidence>
<dbReference type="InterPro" id="IPR014016">
    <property type="entry name" value="UvrD-like_ATP-bd"/>
</dbReference>
<dbReference type="InterPro" id="IPR011604">
    <property type="entry name" value="PDDEXK-like_dom_sf"/>
</dbReference>
<feature type="domain" description="UvrD-like helicase ATP-binding" evidence="17">
    <location>
        <begin position="9"/>
        <end position="494"/>
    </location>
</feature>
<evidence type="ECO:0000256" key="14">
    <source>
        <dbReference type="ARBA" id="ARBA00048988"/>
    </source>
</evidence>
<evidence type="ECO:0000256" key="10">
    <source>
        <dbReference type="ARBA" id="ARBA00023235"/>
    </source>
</evidence>
<evidence type="ECO:0000256" key="3">
    <source>
        <dbReference type="ARBA" id="ARBA00022763"/>
    </source>
</evidence>
<dbReference type="InterPro" id="IPR027417">
    <property type="entry name" value="P-loop_NTPase"/>
</dbReference>
<keyword evidence="8" id="KW-0238">DNA-binding</keyword>
<evidence type="ECO:0000256" key="8">
    <source>
        <dbReference type="ARBA" id="ARBA00023125"/>
    </source>
</evidence>
<keyword evidence="2 15" id="KW-0547">Nucleotide-binding</keyword>
<evidence type="ECO:0000256" key="13">
    <source>
        <dbReference type="ARBA" id="ARBA00034923"/>
    </source>
</evidence>
<keyword evidence="1" id="KW-0540">Nuclease</keyword>
<feature type="binding site" evidence="15">
    <location>
        <begin position="30"/>
        <end position="37"/>
    </location>
    <ligand>
        <name>ATP</name>
        <dbReference type="ChEBI" id="CHEBI:30616"/>
    </ligand>
</feature>
<dbReference type="Gene3D" id="3.90.320.10">
    <property type="match status" value="1"/>
</dbReference>
<dbReference type="PROSITE" id="PS51198">
    <property type="entry name" value="UVRD_HELICASE_ATP_BIND"/>
    <property type="match status" value="1"/>
</dbReference>
<dbReference type="GO" id="GO:0000725">
    <property type="term" value="P:recombinational repair"/>
    <property type="evidence" value="ECO:0007669"/>
    <property type="project" value="TreeGrafter"/>
</dbReference>
<dbReference type="Proteomes" id="UP000320314">
    <property type="component" value="Unassembled WGS sequence"/>
</dbReference>
<dbReference type="GO" id="GO:0043138">
    <property type="term" value="F:3'-5' DNA helicase activity"/>
    <property type="evidence" value="ECO:0007669"/>
    <property type="project" value="UniProtKB-EC"/>
</dbReference>
<dbReference type="Gene3D" id="3.40.50.300">
    <property type="entry name" value="P-loop containing nucleotide triphosphate hydrolases"/>
    <property type="match status" value="4"/>
</dbReference>
<dbReference type="Pfam" id="PF00580">
    <property type="entry name" value="UvrD-helicase"/>
    <property type="match status" value="1"/>
</dbReference>
<keyword evidence="3" id="KW-0227">DNA damage</keyword>
<dbReference type="PANTHER" id="PTHR11070:SF2">
    <property type="entry name" value="ATP-DEPENDENT DNA HELICASE SRS2"/>
    <property type="match status" value="1"/>
</dbReference>
<dbReference type="GO" id="GO:0005524">
    <property type="term" value="F:ATP binding"/>
    <property type="evidence" value="ECO:0007669"/>
    <property type="project" value="UniProtKB-UniRule"/>
</dbReference>
<dbReference type="SUPFAM" id="SSF52980">
    <property type="entry name" value="Restriction endonuclease-like"/>
    <property type="match status" value="1"/>
</dbReference>
<evidence type="ECO:0000259" key="18">
    <source>
        <dbReference type="PROSITE" id="PS51217"/>
    </source>
</evidence>
<evidence type="ECO:0000256" key="16">
    <source>
        <dbReference type="SAM" id="MobiDB-lite"/>
    </source>
</evidence>
<comment type="caution">
    <text evidence="19">The sequence shown here is derived from an EMBL/GenBank/DDBJ whole genome shotgun (WGS) entry which is preliminary data.</text>
</comment>
<evidence type="ECO:0000256" key="6">
    <source>
        <dbReference type="ARBA" id="ARBA00022839"/>
    </source>
</evidence>
<evidence type="ECO:0000256" key="15">
    <source>
        <dbReference type="PROSITE-ProRule" id="PRU00560"/>
    </source>
</evidence>
<feature type="compositionally biased region" description="Pro residues" evidence="16">
    <location>
        <begin position="946"/>
        <end position="967"/>
    </location>
</feature>
<dbReference type="PANTHER" id="PTHR11070">
    <property type="entry name" value="UVRD / RECB / PCRA DNA HELICASE FAMILY MEMBER"/>
    <property type="match status" value="1"/>
</dbReference>
<evidence type="ECO:0000256" key="9">
    <source>
        <dbReference type="ARBA" id="ARBA00023204"/>
    </source>
</evidence>
<keyword evidence="20" id="KW-1185">Reference proteome</keyword>
<protein>
    <recommendedName>
        <fullName evidence="12">DNA 3'-5' helicase</fullName>
        <ecNumber evidence="12">5.6.2.4</ecNumber>
    </recommendedName>
    <alternativeName>
        <fullName evidence="13">DNA 3'-5' helicase II</fullName>
    </alternativeName>
</protein>